<protein>
    <submittedName>
        <fullName evidence="1">Uncharacterized protein</fullName>
    </submittedName>
</protein>
<dbReference type="AlphaFoldDB" id="A0A6C0HHS1"/>
<name>A0A6C0HHS1_9ZZZZ</name>
<evidence type="ECO:0000313" key="1">
    <source>
        <dbReference type="EMBL" id="QHT80181.1"/>
    </source>
</evidence>
<organism evidence="1">
    <name type="scientific">viral metagenome</name>
    <dbReference type="NCBI Taxonomy" id="1070528"/>
    <lineage>
        <taxon>unclassified sequences</taxon>
        <taxon>metagenomes</taxon>
        <taxon>organismal metagenomes</taxon>
    </lineage>
</organism>
<proteinExistence type="predicted"/>
<sequence length="153" mass="16845">MSTSNLGGPFTGYSGPQNSLNYKDGNITVMRSVLRRGWNTQFSQGIINGVSAKQTPFRLVNNSGDFLSRKNYVCGGSSPSDAMKPGKGRRFGSLISNCDTTNIPGSYTNVKFVPDSSDYTRFKKQQAYVRNYNDITNGGSANPSYVDLMRVRR</sequence>
<dbReference type="EMBL" id="MN739966">
    <property type="protein sequence ID" value="QHT80181.1"/>
    <property type="molecule type" value="Genomic_DNA"/>
</dbReference>
<accession>A0A6C0HHS1</accession>
<reference evidence="1" key="1">
    <citation type="journal article" date="2020" name="Nature">
        <title>Giant virus diversity and host interactions through global metagenomics.</title>
        <authorList>
            <person name="Schulz F."/>
            <person name="Roux S."/>
            <person name="Paez-Espino D."/>
            <person name="Jungbluth S."/>
            <person name="Walsh D.A."/>
            <person name="Denef V.J."/>
            <person name="McMahon K.D."/>
            <person name="Konstantinidis K.T."/>
            <person name="Eloe-Fadrosh E.A."/>
            <person name="Kyrpides N.C."/>
            <person name="Woyke T."/>
        </authorList>
    </citation>
    <scope>NUCLEOTIDE SEQUENCE</scope>
    <source>
        <strain evidence="1">GVMAG-M-3300023184-120</strain>
    </source>
</reference>